<keyword evidence="2" id="KW-1185">Reference proteome</keyword>
<accession>A0A1B0A346</accession>
<evidence type="ECO:0000313" key="1">
    <source>
        <dbReference type="EnsemblMetazoa" id="GPAI033016-PA"/>
    </source>
</evidence>
<dbReference type="EnsemblMetazoa" id="GPAI033016-RA">
    <property type="protein sequence ID" value="GPAI033016-PA"/>
    <property type="gene ID" value="GPAI033016"/>
</dbReference>
<reference evidence="1" key="2">
    <citation type="submission" date="2020-05" db="UniProtKB">
        <authorList>
            <consortium name="EnsemblMetazoa"/>
        </authorList>
    </citation>
    <scope>IDENTIFICATION</scope>
    <source>
        <strain evidence="1">IAEA</strain>
    </source>
</reference>
<organism evidence="1 2">
    <name type="scientific">Glossina pallidipes</name>
    <name type="common">Tsetse fly</name>
    <dbReference type="NCBI Taxonomy" id="7398"/>
    <lineage>
        <taxon>Eukaryota</taxon>
        <taxon>Metazoa</taxon>
        <taxon>Ecdysozoa</taxon>
        <taxon>Arthropoda</taxon>
        <taxon>Hexapoda</taxon>
        <taxon>Insecta</taxon>
        <taxon>Pterygota</taxon>
        <taxon>Neoptera</taxon>
        <taxon>Endopterygota</taxon>
        <taxon>Diptera</taxon>
        <taxon>Brachycera</taxon>
        <taxon>Muscomorpha</taxon>
        <taxon>Hippoboscoidea</taxon>
        <taxon>Glossinidae</taxon>
        <taxon>Glossina</taxon>
    </lineage>
</organism>
<evidence type="ECO:0000313" key="2">
    <source>
        <dbReference type="Proteomes" id="UP000092445"/>
    </source>
</evidence>
<dbReference type="AlphaFoldDB" id="A0A1B0A346"/>
<sequence>MAASCCIFSLFFCNNGKLLGEGIDVIRLAELGLGLSFVSGLRGPPLLAATDGSTGKPNNELRPAAAATAAAANSAVAEPGVGIAAEDELTAAAAAADNFKANSKFCFANNGFNKSAGSMDLNCRLSSKLVELLMELSEVTETGGEIDEVLPAPELRGLMVRRFGEGLIEGLLGKDGAQTICSGVMLPPSSKATFSLPASNKDSISTCCSVSRKAEDAGCKRVRCSKAAIGERRSDKSRGAVSL</sequence>
<reference evidence="2" key="1">
    <citation type="submission" date="2014-03" db="EMBL/GenBank/DDBJ databases">
        <authorList>
            <person name="Aksoy S."/>
            <person name="Warren W."/>
            <person name="Wilson R.K."/>
        </authorList>
    </citation>
    <scope>NUCLEOTIDE SEQUENCE [LARGE SCALE GENOMIC DNA]</scope>
    <source>
        <strain evidence="2">IAEA</strain>
    </source>
</reference>
<dbReference type="Proteomes" id="UP000092445">
    <property type="component" value="Unassembled WGS sequence"/>
</dbReference>
<dbReference type="VEuPathDB" id="VectorBase:GPAI033016"/>
<protein>
    <submittedName>
        <fullName evidence="1">Uncharacterized protein</fullName>
    </submittedName>
</protein>
<name>A0A1B0A346_GLOPL</name>
<proteinExistence type="predicted"/>